<dbReference type="EMBL" id="SMLG01000013">
    <property type="protein sequence ID" value="TDE42116.1"/>
    <property type="molecule type" value="Genomic_DNA"/>
</dbReference>
<protein>
    <submittedName>
        <fullName evidence="1">Uncharacterized protein</fullName>
    </submittedName>
</protein>
<evidence type="ECO:0000313" key="2">
    <source>
        <dbReference type="Proteomes" id="UP000294814"/>
    </source>
</evidence>
<sequence length="161" mass="17951">MVKNNQISQGEGEILDLKLNSSLSIADNSDFPIIGIGASAGELEPLDRIEKNIGIILFGMGSDKEKNGFTLVKDPALAKFKSVHRNTIEGAIAVIVSSSSKELPNKLIALLNYFLEINWVPKTLIKSEKDLNKIVLFSFRFHGNRKMNYKKREYSACQFGF</sequence>
<dbReference type="AlphaFoldDB" id="A0A4R5F3U4"/>
<dbReference type="OrthoDB" id="9898736at2"/>
<gene>
    <name evidence="1" type="ORF">E0I26_14535</name>
</gene>
<name>A0A4R5F3U4_9FLAO</name>
<keyword evidence="2" id="KW-1185">Reference proteome</keyword>
<evidence type="ECO:0000313" key="1">
    <source>
        <dbReference type="EMBL" id="TDE42116.1"/>
    </source>
</evidence>
<dbReference type="Proteomes" id="UP000294814">
    <property type="component" value="Unassembled WGS sequence"/>
</dbReference>
<organism evidence="1 2">
    <name type="scientific">Flavobacterium rhamnosiphilum</name>
    <dbReference type="NCBI Taxonomy" id="2541724"/>
    <lineage>
        <taxon>Bacteria</taxon>
        <taxon>Pseudomonadati</taxon>
        <taxon>Bacteroidota</taxon>
        <taxon>Flavobacteriia</taxon>
        <taxon>Flavobacteriales</taxon>
        <taxon>Flavobacteriaceae</taxon>
        <taxon>Flavobacterium</taxon>
    </lineage>
</organism>
<dbReference type="RefSeq" id="WP_131917166.1">
    <property type="nucleotide sequence ID" value="NZ_SMLG01000013.1"/>
</dbReference>
<proteinExistence type="predicted"/>
<reference evidence="1 2" key="1">
    <citation type="submission" date="2019-03" db="EMBL/GenBank/DDBJ databases">
        <title>Novel species of Flavobacterium.</title>
        <authorList>
            <person name="Liu Q."/>
            <person name="Xin Y.-H."/>
        </authorList>
    </citation>
    <scope>NUCLEOTIDE SEQUENCE [LARGE SCALE GENOMIC DNA]</scope>
    <source>
        <strain evidence="1 2">LB3P52</strain>
    </source>
</reference>
<accession>A0A4R5F3U4</accession>
<comment type="caution">
    <text evidence="1">The sequence shown here is derived from an EMBL/GenBank/DDBJ whole genome shotgun (WGS) entry which is preliminary data.</text>
</comment>